<evidence type="ECO:0000259" key="4">
    <source>
        <dbReference type="PROSITE" id="PS50053"/>
    </source>
</evidence>
<gene>
    <name evidence="5" type="ORF">JKP88DRAFT_262103</name>
</gene>
<feature type="domain" description="SHSP" evidence="3">
    <location>
        <begin position="561"/>
        <end position="679"/>
    </location>
</feature>
<feature type="domain" description="Ubiquitin-like" evidence="4">
    <location>
        <begin position="129"/>
        <end position="201"/>
    </location>
</feature>
<evidence type="ECO:0000259" key="3">
    <source>
        <dbReference type="PROSITE" id="PS01031"/>
    </source>
</evidence>
<dbReference type="SUPFAM" id="SSF49764">
    <property type="entry name" value="HSP20-like chaperones"/>
    <property type="match status" value="1"/>
</dbReference>
<dbReference type="SUPFAM" id="SSF143503">
    <property type="entry name" value="PUG domain-like"/>
    <property type="match status" value="1"/>
</dbReference>
<dbReference type="Pfam" id="PF09409">
    <property type="entry name" value="PUB"/>
    <property type="match status" value="1"/>
</dbReference>
<dbReference type="CDD" id="cd09212">
    <property type="entry name" value="PUB"/>
    <property type="match status" value="1"/>
</dbReference>
<dbReference type="InterPro" id="IPR002068">
    <property type="entry name" value="A-crystallin/Hsp20_dom"/>
</dbReference>
<proteinExistence type="inferred from homology"/>
<comment type="similarity">
    <text evidence="1 2">Belongs to the small heat shock protein (HSP20) family.</text>
</comment>
<dbReference type="OrthoDB" id="267397at2759"/>
<organism evidence="5 6">
    <name type="scientific">Tribonema minus</name>
    <dbReference type="NCBI Taxonomy" id="303371"/>
    <lineage>
        <taxon>Eukaryota</taxon>
        <taxon>Sar</taxon>
        <taxon>Stramenopiles</taxon>
        <taxon>Ochrophyta</taxon>
        <taxon>PX clade</taxon>
        <taxon>Xanthophyceae</taxon>
        <taxon>Tribonematales</taxon>
        <taxon>Tribonemataceae</taxon>
        <taxon>Tribonema</taxon>
    </lineage>
</organism>
<keyword evidence="6" id="KW-1185">Reference proteome</keyword>
<dbReference type="CDD" id="cd06464">
    <property type="entry name" value="ACD_sHsps-like"/>
    <property type="match status" value="1"/>
</dbReference>
<dbReference type="SMART" id="SM00213">
    <property type="entry name" value="UBQ"/>
    <property type="match status" value="1"/>
</dbReference>
<name>A0A836CLK8_9STRA</name>
<accession>A0A836CLK8</accession>
<dbReference type="Gene3D" id="2.60.40.790">
    <property type="match status" value="1"/>
</dbReference>
<dbReference type="InterPro" id="IPR000626">
    <property type="entry name" value="Ubiquitin-like_dom"/>
</dbReference>
<sequence length="679" mass="73258">MPHVTNRRAVSSAAMKAKSSRSSCLRSLIAATAWLSTRHREQVRLALSPSKQPSPSGAPDRRAADSFSQLLCLSLLPCFLTPFSLTKTELRLRSTWKFRADHHQSRRVILKDRHRWQSSSDSARMGDEWKVNVKFTTGGDGSGGTLILPSQANTTIAQLKSAITEQLGKATKRIIFQGRVLSKDEATLAEMKVQDGQTIHVADNIINHPLEEKYRSIKKSNKSFAARVGNVPGGAAAIQALGFTDSPTVPDTWVLLPSADAWPTLRQGRDLLQSTLSSLGTAAPPPPSGGMGAGGGAGMGMGMRAGGAGAMGGMEAAMGAAMRDPAMLQRAMQDPRVQQMINSDPRMAAQMQALAQNPAMMQQMMSAMQSNPALLQQAQQMAAGGGAGGLGGGYQGGYAPPPPALAPTRAAEFDFSPAGFAAPGSIPAGGGGGGEEDDMEMTEDELIAEAIQRSLQERKTTKVRCCRFTIYPHSVNHIHHKYTNASSIMALINRPWGSMMDPTVEPLSRFRNDFDRMWEDMTADMFGPEMGMGEEWGTQVPVSTGAVAPGRGRRRMRMPGARRLGKVLNMDIRDVDNRYEVRVDCPGVSKEDINISVDDSDNTITVEAMRPQEHEKEGEEKGKQGSYLTREIPHGKMHRICPLPADADVNKAEVTFNNGTLRMTVPKSGAAAGKRLDIK</sequence>
<dbReference type="InterPro" id="IPR008978">
    <property type="entry name" value="HSP20-like_chaperone"/>
</dbReference>
<dbReference type="GO" id="GO:0031593">
    <property type="term" value="F:polyubiquitin modification-dependent protein binding"/>
    <property type="evidence" value="ECO:0007669"/>
    <property type="project" value="TreeGrafter"/>
</dbReference>
<dbReference type="PROSITE" id="PS01031">
    <property type="entry name" value="SHSP"/>
    <property type="match status" value="1"/>
</dbReference>
<dbReference type="Gene3D" id="1.10.260.100">
    <property type="match status" value="1"/>
</dbReference>
<dbReference type="InterPro" id="IPR029071">
    <property type="entry name" value="Ubiquitin-like_domsf"/>
</dbReference>
<dbReference type="SMART" id="SM00580">
    <property type="entry name" value="PUG"/>
    <property type="match status" value="1"/>
</dbReference>
<dbReference type="GO" id="GO:0006511">
    <property type="term" value="P:ubiquitin-dependent protein catabolic process"/>
    <property type="evidence" value="ECO:0007669"/>
    <property type="project" value="TreeGrafter"/>
</dbReference>
<dbReference type="InterPro" id="IPR006636">
    <property type="entry name" value="STI1_HS-bd"/>
</dbReference>
<dbReference type="Gene3D" id="1.20.58.2190">
    <property type="match status" value="1"/>
</dbReference>
<dbReference type="SUPFAM" id="SSF54236">
    <property type="entry name" value="Ubiquitin-like"/>
    <property type="match status" value="1"/>
</dbReference>
<evidence type="ECO:0000256" key="1">
    <source>
        <dbReference type="PROSITE-ProRule" id="PRU00285"/>
    </source>
</evidence>
<evidence type="ECO:0000313" key="6">
    <source>
        <dbReference type="Proteomes" id="UP000664859"/>
    </source>
</evidence>
<dbReference type="PANTHER" id="PTHR10677:SF3">
    <property type="entry name" value="FI07626P-RELATED"/>
    <property type="match status" value="1"/>
</dbReference>
<dbReference type="AlphaFoldDB" id="A0A836CLK8"/>
<protein>
    <recommendedName>
        <fullName evidence="7">SHSP domain-containing protein</fullName>
    </recommendedName>
</protein>
<evidence type="ECO:0000313" key="5">
    <source>
        <dbReference type="EMBL" id="KAG5189773.1"/>
    </source>
</evidence>
<comment type="caution">
    <text evidence="5">The sequence shown here is derived from an EMBL/GenBank/DDBJ whole genome shotgun (WGS) entry which is preliminary data.</text>
</comment>
<dbReference type="Proteomes" id="UP000664859">
    <property type="component" value="Unassembled WGS sequence"/>
</dbReference>
<evidence type="ECO:0008006" key="7">
    <source>
        <dbReference type="Google" id="ProtNLM"/>
    </source>
</evidence>
<dbReference type="EMBL" id="JAFCMP010000046">
    <property type="protein sequence ID" value="KAG5189773.1"/>
    <property type="molecule type" value="Genomic_DNA"/>
</dbReference>
<dbReference type="InterPro" id="IPR015496">
    <property type="entry name" value="Ubiquilin"/>
</dbReference>
<dbReference type="GO" id="GO:0005829">
    <property type="term" value="C:cytosol"/>
    <property type="evidence" value="ECO:0007669"/>
    <property type="project" value="TreeGrafter"/>
</dbReference>
<dbReference type="SMART" id="SM00727">
    <property type="entry name" value="STI1"/>
    <property type="match status" value="1"/>
</dbReference>
<dbReference type="InterPro" id="IPR036339">
    <property type="entry name" value="PUB-like_dom_sf"/>
</dbReference>
<evidence type="ECO:0000256" key="2">
    <source>
        <dbReference type="RuleBase" id="RU003616"/>
    </source>
</evidence>
<dbReference type="InterPro" id="IPR018997">
    <property type="entry name" value="PUB_domain"/>
</dbReference>
<dbReference type="PANTHER" id="PTHR10677">
    <property type="entry name" value="UBIQUILIN"/>
    <property type="match status" value="1"/>
</dbReference>
<reference evidence="5" key="1">
    <citation type="submission" date="2021-02" db="EMBL/GenBank/DDBJ databases">
        <title>First Annotated Genome of the Yellow-green Alga Tribonema minus.</title>
        <authorList>
            <person name="Mahan K.M."/>
        </authorList>
    </citation>
    <scope>NUCLEOTIDE SEQUENCE</scope>
    <source>
        <strain evidence="5">UTEX B ZZ1240</strain>
    </source>
</reference>
<dbReference type="PROSITE" id="PS50053">
    <property type="entry name" value="UBIQUITIN_2"/>
    <property type="match status" value="1"/>
</dbReference>
<dbReference type="Gene3D" id="3.10.20.90">
    <property type="entry name" value="Phosphatidylinositol 3-kinase Catalytic Subunit, Chain A, domain 1"/>
    <property type="match status" value="1"/>
</dbReference>
<dbReference type="Pfam" id="PF00011">
    <property type="entry name" value="HSP20"/>
    <property type="match status" value="1"/>
</dbReference>